<evidence type="ECO:0000256" key="1">
    <source>
        <dbReference type="SAM" id="MobiDB-lite"/>
    </source>
</evidence>
<gene>
    <name evidence="5" type="primary">LOC116954146</name>
</gene>
<dbReference type="AlphaFoldDB" id="A0AAJ7U929"/>
<organism evidence="4 5">
    <name type="scientific">Petromyzon marinus</name>
    <name type="common">Sea lamprey</name>
    <dbReference type="NCBI Taxonomy" id="7757"/>
    <lineage>
        <taxon>Eukaryota</taxon>
        <taxon>Metazoa</taxon>
        <taxon>Chordata</taxon>
        <taxon>Craniata</taxon>
        <taxon>Vertebrata</taxon>
        <taxon>Cyclostomata</taxon>
        <taxon>Hyperoartia</taxon>
        <taxon>Petromyzontiformes</taxon>
        <taxon>Petromyzontidae</taxon>
        <taxon>Petromyzon</taxon>
    </lineage>
</organism>
<keyword evidence="2" id="KW-0472">Membrane</keyword>
<feature type="signal peptide" evidence="3">
    <location>
        <begin position="1"/>
        <end position="38"/>
    </location>
</feature>
<evidence type="ECO:0000256" key="2">
    <source>
        <dbReference type="SAM" id="Phobius"/>
    </source>
</evidence>
<keyword evidence="2" id="KW-1133">Transmembrane helix</keyword>
<feature type="compositionally biased region" description="Low complexity" evidence="1">
    <location>
        <begin position="369"/>
        <end position="382"/>
    </location>
</feature>
<keyword evidence="3" id="KW-0732">Signal</keyword>
<feature type="compositionally biased region" description="Polar residues" evidence="1">
    <location>
        <begin position="349"/>
        <end position="361"/>
    </location>
</feature>
<evidence type="ECO:0000256" key="3">
    <source>
        <dbReference type="SAM" id="SignalP"/>
    </source>
</evidence>
<accession>A0AAJ7U929</accession>
<feature type="compositionally biased region" description="Polar residues" evidence="1">
    <location>
        <begin position="314"/>
        <end position="329"/>
    </location>
</feature>
<proteinExistence type="predicted"/>
<dbReference type="KEGG" id="pmrn:116954146"/>
<feature type="transmembrane region" description="Helical" evidence="2">
    <location>
        <begin position="481"/>
        <end position="502"/>
    </location>
</feature>
<reference evidence="5" key="1">
    <citation type="submission" date="2025-08" db="UniProtKB">
        <authorList>
            <consortium name="RefSeq"/>
        </authorList>
    </citation>
    <scope>IDENTIFICATION</scope>
    <source>
        <tissue evidence="5">Sperm</tissue>
    </source>
</reference>
<evidence type="ECO:0000313" key="5">
    <source>
        <dbReference type="RefSeq" id="XP_032830507.1"/>
    </source>
</evidence>
<feature type="region of interest" description="Disordered" evidence="1">
    <location>
        <begin position="314"/>
        <end position="471"/>
    </location>
</feature>
<keyword evidence="2" id="KW-0812">Transmembrane</keyword>
<dbReference type="Proteomes" id="UP001318040">
    <property type="component" value="Chromosome 3"/>
</dbReference>
<name>A0AAJ7U929_PETMA</name>
<feature type="compositionally biased region" description="Basic and acidic residues" evidence="1">
    <location>
        <begin position="414"/>
        <end position="424"/>
    </location>
</feature>
<protein>
    <submittedName>
        <fullName evidence="5">Uncharacterized protein LOC116954146 isoform X1</fullName>
    </submittedName>
</protein>
<keyword evidence="4" id="KW-1185">Reference proteome</keyword>
<dbReference type="RefSeq" id="XP_032830507.1">
    <property type="nucleotide sequence ID" value="XM_032974616.1"/>
</dbReference>
<feature type="chain" id="PRO_5042577894" evidence="3">
    <location>
        <begin position="39"/>
        <end position="514"/>
    </location>
</feature>
<evidence type="ECO:0000313" key="4">
    <source>
        <dbReference type="Proteomes" id="UP001318040"/>
    </source>
</evidence>
<sequence length="514" mass="56459">MLLMMLLMSRGGCRRPRLPAALCTLLLLQYQQVPGTNAHPANEDDSNNLEMIEGIISMPNFKNNMMVLFPLDYKVETNVLPDIMAEDEICTTGLSFHLLNNDLKHLNSHLHEEHPVQKHINDILDEMSVLDILKKITKSYSKTKISPSELIYKLQSVLGYLKKYKADFKTFQNHLESCIFLHHTEKPTVAGNTHISLSTATYSDETLTTNTSMYLDNQHETTAARGLDQSVTIATFNRVRNMFTNSMALDEVNATSNATAQAIANITSSAVSHREVATPPMETNSTGSYASDSTLLTSFVTRVTASTNNERIDLDSTTVSGHSVDSTQTGTGGATVAPSKVTSDGDLNLGTSPDKQVNATGTPRFIGNFSAASPSEPSFSSSTKREQIESSTRPSKNIASHPTESTRQTSRGTTTDHHQAKRPDAVPTLANGSELPPSSDSYHRPAKRHNEGPPIDPLKPADQRHQCSTSAANRTVHTDTVLFLIMGIYMWCLQNVLGVATFKKKIECRVFNTF</sequence>
<feature type="compositionally biased region" description="Polar residues" evidence="1">
    <location>
        <begin position="389"/>
        <end position="413"/>
    </location>
</feature>